<evidence type="ECO:0000256" key="6">
    <source>
        <dbReference type="PROSITE-ProRule" id="PRU00169"/>
    </source>
</evidence>
<keyword evidence="5" id="KW-0804">Transcription</keyword>
<dbReference type="Pfam" id="PF02954">
    <property type="entry name" value="HTH_8"/>
    <property type="match status" value="1"/>
</dbReference>
<name>A0ABV6BH93_9GAMM</name>
<dbReference type="Gene3D" id="3.40.50.2300">
    <property type="match status" value="1"/>
</dbReference>
<accession>A0ABV6BH93</accession>
<dbReference type="Pfam" id="PF25601">
    <property type="entry name" value="AAA_lid_14"/>
    <property type="match status" value="1"/>
</dbReference>
<dbReference type="Pfam" id="PF00158">
    <property type="entry name" value="Sigma54_activat"/>
    <property type="match status" value="1"/>
</dbReference>
<reference evidence="9 10" key="1">
    <citation type="submission" date="2024-09" db="EMBL/GenBank/DDBJ databases">
        <authorList>
            <person name="Sun Q."/>
            <person name="Mori K."/>
        </authorList>
    </citation>
    <scope>NUCLEOTIDE SEQUENCE [LARGE SCALE GENOMIC DNA]</scope>
    <source>
        <strain evidence="9 10">KCTC 23315</strain>
    </source>
</reference>
<sequence>MAKILVIDDNEAVLTALLTLFQLEGHQVWTATEPGAALALLAQQSLDLVLQDMNFAKGEMTGQQGKTLFYLLRAQYPQIPVVLMTAWTALDMVVELVKAGACDYIAKPWDDQRLLMTVQNALKLKKLQDQQRDTERKQQERLQAFIGKDLCGLVFASTAMERLLQMTLQLAPSQAAVLITGENGSGKEGIAQILHANSPRSGKALIKVNMGALPADLMEAELFGAEAGAYTGLTKARIGRFEAADGGTLFLDEIGNLSLSGQMKLLRVLQTGEFERLGSSVTRRVDVRLLSATNADLTKAIALGQFRQDLYYRINVVQLHVPALKERQDDILSLARHFLAGEKALSRDAETTLLQYPWPGNVRELQNVCQRALLLSHGVQINPADLGLEAENSNKNRALDDIARQDIERALHTHQGVVSRAAKALGITRQALYRRMEFYGIDAP</sequence>
<evidence type="ECO:0000256" key="1">
    <source>
        <dbReference type="ARBA" id="ARBA00022741"/>
    </source>
</evidence>
<evidence type="ECO:0000259" key="8">
    <source>
        <dbReference type="PROSITE" id="PS50110"/>
    </source>
</evidence>
<dbReference type="SUPFAM" id="SSF52540">
    <property type="entry name" value="P-loop containing nucleoside triphosphate hydrolases"/>
    <property type="match status" value="1"/>
</dbReference>
<dbReference type="CDD" id="cd00009">
    <property type="entry name" value="AAA"/>
    <property type="match status" value="1"/>
</dbReference>
<organism evidence="9 10">
    <name type="scientific">Rheinheimera tilapiae</name>
    <dbReference type="NCBI Taxonomy" id="875043"/>
    <lineage>
        <taxon>Bacteria</taxon>
        <taxon>Pseudomonadati</taxon>
        <taxon>Pseudomonadota</taxon>
        <taxon>Gammaproteobacteria</taxon>
        <taxon>Chromatiales</taxon>
        <taxon>Chromatiaceae</taxon>
        <taxon>Rheinheimera</taxon>
    </lineage>
</organism>
<dbReference type="InterPro" id="IPR011006">
    <property type="entry name" value="CheY-like_superfamily"/>
</dbReference>
<dbReference type="InterPro" id="IPR002078">
    <property type="entry name" value="Sigma_54_int"/>
</dbReference>
<dbReference type="SUPFAM" id="SSF52172">
    <property type="entry name" value="CheY-like"/>
    <property type="match status" value="1"/>
</dbReference>
<evidence type="ECO:0000313" key="10">
    <source>
        <dbReference type="Proteomes" id="UP001589813"/>
    </source>
</evidence>
<keyword evidence="10" id="KW-1185">Reference proteome</keyword>
<keyword evidence="6" id="KW-0597">Phosphoprotein</keyword>
<dbReference type="Gene3D" id="1.10.8.60">
    <property type="match status" value="1"/>
</dbReference>
<dbReference type="RefSeq" id="WP_377247649.1">
    <property type="nucleotide sequence ID" value="NZ_JBHLXP010000005.1"/>
</dbReference>
<dbReference type="PANTHER" id="PTHR32071">
    <property type="entry name" value="TRANSCRIPTIONAL REGULATORY PROTEIN"/>
    <property type="match status" value="1"/>
</dbReference>
<dbReference type="Pfam" id="PF00072">
    <property type="entry name" value="Response_reg"/>
    <property type="match status" value="1"/>
</dbReference>
<dbReference type="SMART" id="SM00382">
    <property type="entry name" value="AAA"/>
    <property type="match status" value="1"/>
</dbReference>
<dbReference type="PANTHER" id="PTHR32071:SF86">
    <property type="entry name" value="TWO COMPONENT SIGNAL TRANSDUCTION SYSTEM SIGMA54-DEPENDENT RESPONSE REGULATOR FIS FAMILY"/>
    <property type="match status" value="1"/>
</dbReference>
<dbReference type="Proteomes" id="UP001589813">
    <property type="component" value="Unassembled WGS sequence"/>
</dbReference>
<evidence type="ECO:0000256" key="3">
    <source>
        <dbReference type="ARBA" id="ARBA00023015"/>
    </source>
</evidence>
<evidence type="ECO:0000256" key="2">
    <source>
        <dbReference type="ARBA" id="ARBA00022840"/>
    </source>
</evidence>
<dbReference type="InterPro" id="IPR003593">
    <property type="entry name" value="AAA+_ATPase"/>
</dbReference>
<evidence type="ECO:0000256" key="5">
    <source>
        <dbReference type="ARBA" id="ARBA00023163"/>
    </source>
</evidence>
<evidence type="ECO:0000256" key="4">
    <source>
        <dbReference type="ARBA" id="ARBA00023125"/>
    </source>
</evidence>
<dbReference type="PROSITE" id="PS50110">
    <property type="entry name" value="RESPONSE_REGULATORY"/>
    <property type="match status" value="1"/>
</dbReference>
<keyword evidence="2" id="KW-0067">ATP-binding</keyword>
<dbReference type="InterPro" id="IPR009057">
    <property type="entry name" value="Homeodomain-like_sf"/>
</dbReference>
<gene>
    <name evidence="9" type="ORF">ACFFJP_18205</name>
</gene>
<dbReference type="InterPro" id="IPR025944">
    <property type="entry name" value="Sigma_54_int_dom_CS"/>
</dbReference>
<proteinExistence type="predicted"/>
<comment type="caution">
    <text evidence="9">The sequence shown here is derived from an EMBL/GenBank/DDBJ whole genome shotgun (WGS) entry which is preliminary data.</text>
</comment>
<dbReference type="PRINTS" id="PR01590">
    <property type="entry name" value="HTHFIS"/>
</dbReference>
<dbReference type="InterPro" id="IPR058031">
    <property type="entry name" value="AAA_lid_NorR"/>
</dbReference>
<dbReference type="InterPro" id="IPR027417">
    <property type="entry name" value="P-loop_NTPase"/>
</dbReference>
<feature type="domain" description="Sigma-54 factor interaction" evidence="7">
    <location>
        <begin position="153"/>
        <end position="374"/>
    </location>
</feature>
<evidence type="ECO:0000259" key="7">
    <source>
        <dbReference type="PROSITE" id="PS50045"/>
    </source>
</evidence>
<feature type="domain" description="Response regulatory" evidence="8">
    <location>
        <begin position="3"/>
        <end position="122"/>
    </location>
</feature>
<dbReference type="SUPFAM" id="SSF46689">
    <property type="entry name" value="Homeodomain-like"/>
    <property type="match status" value="1"/>
</dbReference>
<dbReference type="PROSITE" id="PS00676">
    <property type="entry name" value="SIGMA54_INTERACT_2"/>
    <property type="match status" value="1"/>
</dbReference>
<protein>
    <submittedName>
        <fullName evidence="9">Sigma-54-dependent transcriptional regulator</fullName>
    </submittedName>
</protein>
<keyword evidence="4" id="KW-0238">DNA-binding</keyword>
<dbReference type="Gene3D" id="1.10.10.60">
    <property type="entry name" value="Homeodomain-like"/>
    <property type="match status" value="1"/>
</dbReference>
<dbReference type="InterPro" id="IPR002197">
    <property type="entry name" value="HTH_Fis"/>
</dbReference>
<dbReference type="InterPro" id="IPR025943">
    <property type="entry name" value="Sigma_54_int_dom_ATP-bd_2"/>
</dbReference>
<feature type="modified residue" description="4-aspartylphosphate" evidence="6">
    <location>
        <position position="52"/>
    </location>
</feature>
<keyword evidence="1" id="KW-0547">Nucleotide-binding</keyword>
<dbReference type="PROSITE" id="PS00688">
    <property type="entry name" value="SIGMA54_INTERACT_3"/>
    <property type="match status" value="1"/>
</dbReference>
<evidence type="ECO:0000313" key="9">
    <source>
        <dbReference type="EMBL" id="MFC0050238.1"/>
    </source>
</evidence>
<dbReference type="InterPro" id="IPR001789">
    <property type="entry name" value="Sig_transdc_resp-reg_receiver"/>
</dbReference>
<dbReference type="PROSITE" id="PS50045">
    <property type="entry name" value="SIGMA54_INTERACT_4"/>
    <property type="match status" value="1"/>
</dbReference>
<dbReference type="EMBL" id="JBHLXP010000005">
    <property type="protein sequence ID" value="MFC0050238.1"/>
    <property type="molecule type" value="Genomic_DNA"/>
</dbReference>
<dbReference type="SMART" id="SM00448">
    <property type="entry name" value="REC"/>
    <property type="match status" value="1"/>
</dbReference>
<dbReference type="Gene3D" id="3.40.50.300">
    <property type="entry name" value="P-loop containing nucleotide triphosphate hydrolases"/>
    <property type="match status" value="1"/>
</dbReference>
<keyword evidence="3" id="KW-0805">Transcription regulation</keyword>